<dbReference type="PROSITE" id="PS51036">
    <property type="entry name" value="ZF_A20"/>
    <property type="match status" value="1"/>
</dbReference>
<dbReference type="EMBL" id="OX395141">
    <property type="protein sequence ID" value="CAI5795066.1"/>
    <property type="molecule type" value="Genomic_DNA"/>
</dbReference>
<dbReference type="GO" id="GO:0016192">
    <property type="term" value="P:vesicle-mediated transport"/>
    <property type="evidence" value="ECO:0007669"/>
    <property type="project" value="InterPro"/>
</dbReference>
<reference evidence="9" key="1">
    <citation type="submission" date="2022-12" db="EMBL/GenBank/DDBJ databases">
        <authorList>
            <person name="Alioto T."/>
            <person name="Alioto T."/>
            <person name="Gomez Garrido J."/>
        </authorList>
    </citation>
    <scope>NUCLEOTIDE SEQUENCE</scope>
</reference>
<accession>A0AA35LEW7</accession>
<dbReference type="Gene3D" id="1.20.1050.80">
    <property type="entry name" value="VPS9 domain"/>
    <property type="match status" value="1"/>
</dbReference>
<dbReference type="InterPro" id="IPR041545">
    <property type="entry name" value="DUF5601"/>
</dbReference>
<dbReference type="Gene3D" id="1.10.246.120">
    <property type="match status" value="1"/>
</dbReference>
<dbReference type="InterPro" id="IPR003131">
    <property type="entry name" value="T1-type_BTB"/>
</dbReference>
<evidence type="ECO:0000256" key="1">
    <source>
        <dbReference type="ARBA" id="ARBA00004514"/>
    </source>
</evidence>
<dbReference type="Gene3D" id="3.30.710.10">
    <property type="entry name" value="Potassium Channel Kv1.1, Chain A"/>
    <property type="match status" value="1"/>
</dbReference>
<dbReference type="InterPro" id="IPR057891">
    <property type="entry name" value="BTB_KCTD7"/>
</dbReference>
<dbReference type="InterPro" id="IPR057890">
    <property type="entry name" value="KCTD7/14_C"/>
</dbReference>
<evidence type="ECO:0000256" key="3">
    <source>
        <dbReference type="ARBA" id="ARBA00022771"/>
    </source>
</evidence>
<keyword evidence="2" id="KW-0479">Metal-binding</keyword>
<dbReference type="FunFam" id="1.20.1050.80:FF:000003">
    <property type="entry name" value="rab5 GDP/GTP exchange factor isoform X2"/>
    <property type="match status" value="1"/>
</dbReference>
<evidence type="ECO:0000256" key="2">
    <source>
        <dbReference type="ARBA" id="ARBA00022723"/>
    </source>
</evidence>
<feature type="region of interest" description="Disordered" evidence="6">
    <location>
        <begin position="423"/>
        <end position="446"/>
    </location>
</feature>
<dbReference type="PANTHER" id="PTHR23101:SF126">
    <property type="entry name" value="RAB5 GDP_GTP EXCHANGE FACTOR"/>
    <property type="match status" value="1"/>
</dbReference>
<feature type="compositionally biased region" description="Polar residues" evidence="6">
    <location>
        <begin position="1"/>
        <end position="10"/>
    </location>
</feature>
<protein>
    <recommendedName>
        <fullName evidence="5">BTB/POZ domain-containing protein KCTD7</fullName>
    </recommendedName>
</protein>
<dbReference type="GO" id="GO:0005829">
    <property type="term" value="C:cytosol"/>
    <property type="evidence" value="ECO:0007669"/>
    <property type="project" value="TreeGrafter"/>
</dbReference>
<dbReference type="GO" id="GO:0008270">
    <property type="term" value="F:zinc ion binding"/>
    <property type="evidence" value="ECO:0007669"/>
    <property type="project" value="UniProtKB-KW"/>
</dbReference>
<dbReference type="InterPro" id="IPR003123">
    <property type="entry name" value="VPS9"/>
</dbReference>
<dbReference type="CDD" id="cd18366">
    <property type="entry name" value="BTB_POZ_KCTD7"/>
    <property type="match status" value="1"/>
</dbReference>
<organism evidence="9 10">
    <name type="scientific">Podarcis lilfordi</name>
    <name type="common">Lilford's wall lizard</name>
    <dbReference type="NCBI Taxonomy" id="74358"/>
    <lineage>
        <taxon>Eukaryota</taxon>
        <taxon>Metazoa</taxon>
        <taxon>Chordata</taxon>
        <taxon>Craniata</taxon>
        <taxon>Vertebrata</taxon>
        <taxon>Euteleostomi</taxon>
        <taxon>Lepidosauria</taxon>
        <taxon>Squamata</taxon>
        <taxon>Bifurcata</taxon>
        <taxon>Unidentata</taxon>
        <taxon>Episquamata</taxon>
        <taxon>Laterata</taxon>
        <taxon>Lacertibaenia</taxon>
        <taxon>Lacertidae</taxon>
        <taxon>Podarcis</taxon>
    </lineage>
</organism>
<dbReference type="SUPFAM" id="SSF109993">
    <property type="entry name" value="VPS9 domain"/>
    <property type="match status" value="1"/>
</dbReference>
<feature type="region of interest" description="Disordered" evidence="6">
    <location>
        <begin position="1"/>
        <end position="32"/>
    </location>
</feature>
<dbReference type="AlphaFoldDB" id="A0AA35LEW7"/>
<dbReference type="Proteomes" id="UP001178461">
    <property type="component" value="Chromosome 15"/>
</dbReference>
<evidence type="ECO:0000259" key="8">
    <source>
        <dbReference type="PROSITE" id="PS51205"/>
    </source>
</evidence>
<dbReference type="InterPro" id="IPR011333">
    <property type="entry name" value="SKP1/BTB/POZ_sf"/>
</dbReference>
<dbReference type="PANTHER" id="PTHR23101">
    <property type="entry name" value="RAB GDP/GTP EXCHANGE FACTOR"/>
    <property type="match status" value="1"/>
</dbReference>
<feature type="domain" description="VPS9" evidence="8">
    <location>
        <begin position="589"/>
        <end position="732"/>
    </location>
</feature>
<dbReference type="GO" id="GO:0051260">
    <property type="term" value="P:protein homooligomerization"/>
    <property type="evidence" value="ECO:0007669"/>
    <property type="project" value="InterPro"/>
</dbReference>
<dbReference type="InterPro" id="IPR045046">
    <property type="entry name" value="Vps9-like"/>
</dbReference>
<feature type="region of interest" description="Disordered" evidence="6">
    <location>
        <begin position="466"/>
        <end position="486"/>
    </location>
</feature>
<keyword evidence="10" id="KW-1185">Reference proteome</keyword>
<dbReference type="SMART" id="SM00259">
    <property type="entry name" value="ZnF_A20"/>
    <property type="match status" value="1"/>
</dbReference>
<sequence length="848" mass="97069">MVVVTGQTKVSDAMSSSDAEDDSQEPATPTATQAEHALSLLPQQFPEVVPLNVGGAYFTTRLSTLRRHEDTMLSAMFSGRHYIPTDAEGRYFIDRDGKFFGDVLNFLRSGDLPPRERVRAVYKEAQYYSIGPLLDLLEELQPLKGEKVRQAFLGLMPYYKEHLERIVEIAKLRAMQRKARFAKLKICVFKEEMPITPYECPLFNSLRFERSEGEAKLFEHHCEVDVSFGPWEAVADVYDLLHCIVTDLSSRGITVDHQCIGVCDKHLINHYYCKRPIYEFKITWCRASHTGTRKRAATYISTNFHISTASMKFLSPPRPAPPLCQPPSRAQNARTPGAALRLPCCGRGGEGPPSRSKMSLKSERRGIHVDQSELLCKKGCGYYGNPAWQGFCSKCWREEYQKARQKQIQEDWELAERLQREEEEAYASTQHPQGAQSLTFTKFEEKKTNEKSRKVTTVKKFFGASSRPGAKKDVPDAKAPSPSISRQVSIETDRVSKEFIEFLKTYHKSGQEIYKQCKHFLENMHHKRDLSIEEQSEYAQDFYQNVADKLQSRWKVSPEKAEKAMDQIEKYVMTRLYKYVFCPETTEDEKKDLAVQRRIRALHWVTPQMLCVPVNEEIPEVSDVVVKAITDIIEMDSKRVPRDKLACITSCSKHIFTAIRTTKDEPASADDFLPTLIYIVLKGNPPRLQSNIQYITRFCNPSRLMSGEDGYYFTNLCCAVAFIEKLDAQSLNLSEEDFDRYMSGQASPKKQEPESWPADVCVGVRQMYRNLDLLSQLNERQERIVSEAKKLERDLIDWTDGITKEVQEIVEKYPLEIKPPNPALAAIDSENVENDKLPPPLQPQVYAG</sequence>
<dbReference type="Pfam" id="PF25611">
    <property type="entry name" value="KCTD_C"/>
    <property type="match status" value="1"/>
</dbReference>
<dbReference type="InterPro" id="IPR002653">
    <property type="entry name" value="Znf_A20"/>
</dbReference>
<dbReference type="Pfam" id="PF02214">
    <property type="entry name" value="BTB_2"/>
    <property type="match status" value="1"/>
</dbReference>
<evidence type="ECO:0000313" key="9">
    <source>
        <dbReference type="EMBL" id="CAI5795066.1"/>
    </source>
</evidence>
<dbReference type="SMART" id="SM00225">
    <property type="entry name" value="BTB"/>
    <property type="match status" value="1"/>
</dbReference>
<dbReference type="InterPro" id="IPR037191">
    <property type="entry name" value="VPS9_dom_sf"/>
</dbReference>
<comment type="subcellular location">
    <subcellularLocation>
        <location evidence="1">Cytoplasm</location>
        <location evidence="1">Cytosol</location>
    </subcellularLocation>
</comment>
<name>A0AA35LEW7_9SAUR</name>
<keyword evidence="4" id="KW-0862">Zinc</keyword>
<evidence type="ECO:0000256" key="4">
    <source>
        <dbReference type="ARBA" id="ARBA00022833"/>
    </source>
</evidence>
<dbReference type="FunFam" id="3.30.710.10:FF:000046">
    <property type="entry name" value="BTB/POZ domain-containing protein KCTD7 isoform X1"/>
    <property type="match status" value="1"/>
</dbReference>
<keyword evidence="3" id="KW-0863">Zinc-finger</keyword>
<dbReference type="GO" id="GO:0031267">
    <property type="term" value="F:small GTPase binding"/>
    <property type="evidence" value="ECO:0007669"/>
    <property type="project" value="TreeGrafter"/>
</dbReference>
<dbReference type="Pfam" id="PF01754">
    <property type="entry name" value="zf-A20"/>
    <property type="match status" value="1"/>
</dbReference>
<dbReference type="SUPFAM" id="SSF57716">
    <property type="entry name" value="Glucocorticoid receptor-like (DNA-binding domain)"/>
    <property type="match status" value="1"/>
</dbReference>
<dbReference type="GO" id="GO:0003677">
    <property type="term" value="F:DNA binding"/>
    <property type="evidence" value="ECO:0007669"/>
    <property type="project" value="InterPro"/>
</dbReference>
<evidence type="ECO:0000259" key="7">
    <source>
        <dbReference type="PROSITE" id="PS51036"/>
    </source>
</evidence>
<dbReference type="SMART" id="SM00167">
    <property type="entry name" value="VPS9"/>
    <property type="match status" value="1"/>
</dbReference>
<dbReference type="InterPro" id="IPR000210">
    <property type="entry name" value="BTB/POZ_dom"/>
</dbReference>
<dbReference type="GO" id="GO:0005085">
    <property type="term" value="F:guanyl-nucleotide exchange factor activity"/>
    <property type="evidence" value="ECO:0007669"/>
    <property type="project" value="InterPro"/>
</dbReference>
<gene>
    <name evidence="9" type="ORF">PODLI_1B002552</name>
</gene>
<dbReference type="PROSITE" id="PS51205">
    <property type="entry name" value="VPS9"/>
    <property type="match status" value="1"/>
</dbReference>
<feature type="domain" description="A20-type" evidence="7">
    <location>
        <begin position="370"/>
        <end position="404"/>
    </location>
</feature>
<dbReference type="Pfam" id="PF18151">
    <property type="entry name" value="DUF5601"/>
    <property type="match status" value="1"/>
</dbReference>
<dbReference type="Gene3D" id="1.20.5.4770">
    <property type="match status" value="1"/>
</dbReference>
<evidence type="ECO:0000313" key="10">
    <source>
        <dbReference type="Proteomes" id="UP001178461"/>
    </source>
</evidence>
<dbReference type="GO" id="GO:0030139">
    <property type="term" value="C:endocytic vesicle"/>
    <property type="evidence" value="ECO:0007669"/>
    <property type="project" value="TreeGrafter"/>
</dbReference>
<proteinExistence type="predicted"/>
<dbReference type="Pfam" id="PF02204">
    <property type="entry name" value="VPS9"/>
    <property type="match status" value="1"/>
</dbReference>
<evidence type="ECO:0000256" key="6">
    <source>
        <dbReference type="SAM" id="MobiDB-lite"/>
    </source>
</evidence>
<feature type="compositionally biased region" description="Polar residues" evidence="6">
    <location>
        <begin position="427"/>
        <end position="438"/>
    </location>
</feature>
<feature type="region of interest" description="Disordered" evidence="6">
    <location>
        <begin position="828"/>
        <end position="848"/>
    </location>
</feature>
<dbReference type="SUPFAM" id="SSF54695">
    <property type="entry name" value="POZ domain"/>
    <property type="match status" value="1"/>
</dbReference>
<evidence type="ECO:0000256" key="5">
    <source>
        <dbReference type="ARBA" id="ARBA00040260"/>
    </source>
</evidence>